<name>A0ABP8UGU2_9ACTN</name>
<dbReference type="Proteomes" id="UP001501442">
    <property type="component" value="Unassembled WGS sequence"/>
</dbReference>
<feature type="chain" id="PRO_5046258116" description="Carboxypeptidase regulatory-like domain-containing protein" evidence="2">
    <location>
        <begin position="20"/>
        <end position="658"/>
    </location>
</feature>
<feature type="region of interest" description="Disordered" evidence="1">
    <location>
        <begin position="175"/>
        <end position="194"/>
    </location>
</feature>
<evidence type="ECO:0000256" key="1">
    <source>
        <dbReference type="SAM" id="MobiDB-lite"/>
    </source>
</evidence>
<protein>
    <recommendedName>
        <fullName evidence="5">Carboxypeptidase regulatory-like domain-containing protein</fullName>
    </recommendedName>
</protein>
<evidence type="ECO:0000313" key="3">
    <source>
        <dbReference type="EMBL" id="GAA4630989.1"/>
    </source>
</evidence>
<organism evidence="3 4">
    <name type="scientific">Actinoallomurus vinaceus</name>
    <dbReference type="NCBI Taxonomy" id="1080074"/>
    <lineage>
        <taxon>Bacteria</taxon>
        <taxon>Bacillati</taxon>
        <taxon>Actinomycetota</taxon>
        <taxon>Actinomycetes</taxon>
        <taxon>Streptosporangiales</taxon>
        <taxon>Thermomonosporaceae</taxon>
        <taxon>Actinoallomurus</taxon>
    </lineage>
</organism>
<dbReference type="EMBL" id="BAABHK010000008">
    <property type="protein sequence ID" value="GAA4630989.1"/>
    <property type="molecule type" value="Genomic_DNA"/>
</dbReference>
<evidence type="ECO:0008006" key="5">
    <source>
        <dbReference type="Google" id="ProtNLM"/>
    </source>
</evidence>
<gene>
    <name evidence="3" type="ORF">GCM10023196_058590</name>
</gene>
<feature type="compositionally biased region" description="Low complexity" evidence="1">
    <location>
        <begin position="183"/>
        <end position="194"/>
    </location>
</feature>
<reference evidence="4" key="1">
    <citation type="journal article" date="2019" name="Int. J. Syst. Evol. Microbiol.">
        <title>The Global Catalogue of Microorganisms (GCM) 10K type strain sequencing project: providing services to taxonomists for standard genome sequencing and annotation.</title>
        <authorList>
            <consortium name="The Broad Institute Genomics Platform"/>
            <consortium name="The Broad Institute Genome Sequencing Center for Infectious Disease"/>
            <person name="Wu L."/>
            <person name="Ma J."/>
        </authorList>
    </citation>
    <scope>NUCLEOTIDE SEQUENCE [LARGE SCALE GENOMIC DNA]</scope>
    <source>
        <strain evidence="4">JCM 17939</strain>
    </source>
</reference>
<evidence type="ECO:0000313" key="4">
    <source>
        <dbReference type="Proteomes" id="UP001501442"/>
    </source>
</evidence>
<comment type="caution">
    <text evidence="3">The sequence shown here is derived from an EMBL/GenBank/DDBJ whole genome shotgun (WGS) entry which is preliminary data.</text>
</comment>
<feature type="signal peptide" evidence="2">
    <location>
        <begin position="1"/>
        <end position="19"/>
    </location>
</feature>
<keyword evidence="4" id="KW-1185">Reference proteome</keyword>
<sequence>MRSLLALAGLLIPFAVVPAAGATTAPITVPGARAVTLGWSSKIDVTIDATSPVTQVTVALRSDGTATPYATLTQFTRISGSDTAGTWESTSAADLPLTPVIDLDVSVADQAGDQVTLPAAGTIRAHVPTRFDSFSVTPTTIGVDRTPPAFSGRLVYTDAQGQTQPAAGMTVRVTDDGGHKTETTTSSDGSFSGTAPAENAPTDYWATAVAQGGLTASRTARIPVTVDRFPSRIIGLTLDPAQPHLNQSVTISGTLEYQDANGAWHPAPSTAVSALADGAPPNSNLRLWARTGNDGTFDMTQDFVPADGTWTIAHDPTLENGGLPSRAFDPYAASQSTVTVADPAHLTSQTKLSITPASDYCYYTGMRQPVALEGLLSGVQWGEPITLQFSPDGTTWSDTPYHGTTDQAIAQAENGYADYRIPVVVTQSGWWRASYAGSAHATPSVSSPFLIRLGPEFTVKLTVGSGQSHPVPGGRISFDGTAVQCIGSGYNAPPGGDPADLQYSPDGKSWKTVVKDRFYNAGNFYFSARTLGTGYWRAYVPRYKTYSPAIRVTVKRTSRITGAAVNPNPVRRGHPVRLRGVLQGTHTGWYGLSGATVQVWFRAKGTQTAILLGTARTDGSGRFAFTTTAHHTGAYWFSYAGSRLYWPTTGHAVTETVK</sequence>
<proteinExistence type="predicted"/>
<evidence type="ECO:0000256" key="2">
    <source>
        <dbReference type="SAM" id="SignalP"/>
    </source>
</evidence>
<keyword evidence="2" id="KW-0732">Signal</keyword>
<accession>A0ABP8UGU2</accession>